<feature type="transmembrane region" description="Helical" evidence="1">
    <location>
        <begin position="85"/>
        <end position="108"/>
    </location>
</feature>
<organism evidence="3 4">
    <name type="scientific">Moraxella nasicaprae</name>
    <dbReference type="NCBI Taxonomy" id="2904122"/>
    <lineage>
        <taxon>Bacteria</taxon>
        <taxon>Pseudomonadati</taxon>
        <taxon>Pseudomonadota</taxon>
        <taxon>Gammaproteobacteria</taxon>
        <taxon>Moraxellales</taxon>
        <taxon>Moraxellaceae</taxon>
        <taxon>Moraxella</taxon>
    </lineage>
</organism>
<keyword evidence="1" id="KW-0472">Membrane</keyword>
<evidence type="ECO:0000259" key="2">
    <source>
        <dbReference type="Pfam" id="PF02517"/>
    </source>
</evidence>
<dbReference type="Pfam" id="PF02517">
    <property type="entry name" value="Rce1-like"/>
    <property type="match status" value="1"/>
</dbReference>
<feature type="transmembrane region" description="Helical" evidence="1">
    <location>
        <begin position="159"/>
        <end position="177"/>
    </location>
</feature>
<dbReference type="InterPro" id="IPR052710">
    <property type="entry name" value="CAAX_protease"/>
</dbReference>
<keyword evidence="3" id="KW-0645">Protease</keyword>
<keyword evidence="3" id="KW-0378">Hydrolase</keyword>
<feature type="transmembrane region" description="Helical" evidence="1">
    <location>
        <begin position="12"/>
        <end position="31"/>
    </location>
</feature>
<sequence>MTTSSMRAKYYVALIMLPIFMLFVQSIWAIGLQHLTQGLFSGGVLLCLTLMGTAGSLLALTLFWLNQTGRNTKQYLALQKFSPKLLMVFLALLLMVGVISQMIGQYFSLTSHDFILPFLFNTPSWLLWLAVGVAVPIYEELIFRGLLWQIGERLLGYRPWLMILFNGFLFAIIHLQYQPIEMGLVLMLSWVFGAARHYANSLILPIILHAINNTWVLAWVLWTYT</sequence>
<feature type="transmembrane region" description="Helical" evidence="1">
    <location>
        <begin position="197"/>
        <end position="222"/>
    </location>
</feature>
<name>A0ABY6F3A2_9GAMM</name>
<feature type="domain" description="CAAX prenyl protease 2/Lysostaphin resistance protein A-like" evidence="2">
    <location>
        <begin position="124"/>
        <end position="214"/>
    </location>
</feature>
<evidence type="ECO:0000313" key="4">
    <source>
        <dbReference type="Proteomes" id="UP001063782"/>
    </source>
</evidence>
<feature type="transmembrane region" description="Helical" evidence="1">
    <location>
        <begin position="43"/>
        <end position="65"/>
    </location>
</feature>
<dbReference type="PANTHER" id="PTHR36435:SF1">
    <property type="entry name" value="CAAX AMINO TERMINAL PROTEASE FAMILY PROTEIN"/>
    <property type="match status" value="1"/>
</dbReference>
<accession>A0ABY6F3A2</accession>
<keyword evidence="3" id="KW-0482">Metalloprotease</keyword>
<keyword evidence="4" id="KW-1185">Reference proteome</keyword>
<evidence type="ECO:0000313" key="3">
    <source>
        <dbReference type="EMBL" id="UXZ04567.1"/>
    </source>
</evidence>
<keyword evidence="1" id="KW-0812">Transmembrane</keyword>
<dbReference type="PANTHER" id="PTHR36435">
    <property type="entry name" value="SLR1288 PROTEIN"/>
    <property type="match status" value="1"/>
</dbReference>
<keyword evidence="1" id="KW-1133">Transmembrane helix</keyword>
<reference evidence="3" key="1">
    <citation type="submission" date="2021-12" db="EMBL/GenBank/DDBJ databases">
        <title>taxonomy of Moraxella sp. ZY201224.</title>
        <authorList>
            <person name="Li F."/>
        </authorList>
    </citation>
    <scope>NUCLEOTIDE SEQUENCE</scope>
    <source>
        <strain evidence="3">ZY201224</strain>
    </source>
</reference>
<protein>
    <submittedName>
        <fullName evidence="3">CPBP family intramembrane metalloprotease</fullName>
    </submittedName>
</protein>
<dbReference type="GO" id="GO:0008237">
    <property type="term" value="F:metallopeptidase activity"/>
    <property type="evidence" value="ECO:0007669"/>
    <property type="project" value="UniProtKB-KW"/>
</dbReference>
<dbReference type="RefSeq" id="WP_263076055.1">
    <property type="nucleotide sequence ID" value="NZ_CP089977.1"/>
</dbReference>
<feature type="transmembrane region" description="Helical" evidence="1">
    <location>
        <begin position="114"/>
        <end position="138"/>
    </location>
</feature>
<dbReference type="Proteomes" id="UP001063782">
    <property type="component" value="Chromosome"/>
</dbReference>
<dbReference type="EMBL" id="CP089977">
    <property type="protein sequence ID" value="UXZ04567.1"/>
    <property type="molecule type" value="Genomic_DNA"/>
</dbReference>
<evidence type="ECO:0000256" key="1">
    <source>
        <dbReference type="SAM" id="Phobius"/>
    </source>
</evidence>
<proteinExistence type="predicted"/>
<gene>
    <name evidence="3" type="ORF">LU297_08280</name>
</gene>
<dbReference type="InterPro" id="IPR003675">
    <property type="entry name" value="Rce1/LyrA-like_dom"/>
</dbReference>